<dbReference type="InterPro" id="IPR023026">
    <property type="entry name" value="Trp_synth_beta/beta-like"/>
</dbReference>
<dbReference type="EC" id="4.2.1.20" evidence="11"/>
<dbReference type="EMBL" id="MFUJ01000002">
    <property type="protein sequence ID" value="OGI79545.1"/>
    <property type="molecule type" value="Genomic_DNA"/>
</dbReference>
<dbReference type="PIRSF" id="PIRSF001413">
    <property type="entry name" value="Trp_syn_beta"/>
    <property type="match status" value="1"/>
</dbReference>
<dbReference type="Pfam" id="PF00291">
    <property type="entry name" value="PALP"/>
    <property type="match status" value="1"/>
</dbReference>
<organism evidence="13 14">
    <name type="scientific">Candidatus Nomurabacteria bacterium RIFCSPHIGHO2_12_FULL_37_29</name>
    <dbReference type="NCBI Taxonomy" id="1801759"/>
    <lineage>
        <taxon>Bacteria</taxon>
        <taxon>Candidatus Nomuraibacteriota</taxon>
    </lineage>
</organism>
<dbReference type="InterPro" id="IPR036052">
    <property type="entry name" value="TrpB-like_PALP_sf"/>
</dbReference>
<evidence type="ECO:0000256" key="3">
    <source>
        <dbReference type="ARBA" id="ARBA00009982"/>
    </source>
</evidence>
<evidence type="ECO:0000313" key="14">
    <source>
        <dbReference type="Proteomes" id="UP000177052"/>
    </source>
</evidence>
<evidence type="ECO:0000313" key="13">
    <source>
        <dbReference type="EMBL" id="OGI79545.1"/>
    </source>
</evidence>
<evidence type="ECO:0000256" key="7">
    <source>
        <dbReference type="ARBA" id="ARBA00022898"/>
    </source>
</evidence>
<evidence type="ECO:0000256" key="4">
    <source>
        <dbReference type="ARBA" id="ARBA00011270"/>
    </source>
</evidence>
<comment type="caution">
    <text evidence="13">The sequence shown here is derived from an EMBL/GenBank/DDBJ whole genome shotgun (WGS) entry which is preliminary data.</text>
</comment>
<keyword evidence="9 11" id="KW-0456">Lyase</keyword>
<proteinExistence type="inferred from homology"/>
<dbReference type="InterPro" id="IPR001926">
    <property type="entry name" value="TrpB-like_PALP"/>
</dbReference>
<name>A0A1F6WCY1_9BACT</name>
<dbReference type="UniPathway" id="UPA00035">
    <property type="reaction ID" value="UER00044"/>
</dbReference>
<evidence type="ECO:0000256" key="1">
    <source>
        <dbReference type="ARBA" id="ARBA00001933"/>
    </source>
</evidence>
<dbReference type="GO" id="GO:0005737">
    <property type="term" value="C:cytoplasm"/>
    <property type="evidence" value="ECO:0007669"/>
    <property type="project" value="TreeGrafter"/>
</dbReference>
<gene>
    <name evidence="11" type="primary">trpB</name>
    <name evidence="13" type="ORF">A3F19_02685</name>
</gene>
<dbReference type="CDD" id="cd06446">
    <property type="entry name" value="Trp-synth_B"/>
    <property type="match status" value="1"/>
</dbReference>
<keyword evidence="6 11" id="KW-0822">Tryptophan biosynthesis</keyword>
<comment type="similarity">
    <text evidence="3 11">Belongs to the TrpB family.</text>
</comment>
<comment type="function">
    <text evidence="11">The beta subunit is responsible for the synthesis of L-tryptophan from indole and L-serine.</text>
</comment>
<dbReference type="NCBIfam" id="TIGR00263">
    <property type="entry name" value="trpB"/>
    <property type="match status" value="1"/>
</dbReference>
<sequence>MNSKIKNGYFNNYGGAYVPEMLVHALHEIEDEFNKAMKDKKFQKKFSELLKFFSGRPTPLIFAKNLTKHFGGAKLYFKNEGANHTGAHKITHCIGQALIARRLGKKELIAETGAGQHGVATATVAAKFGLKCKIFMGEVDIARQRPNVFFMEQLGAEVVSVSSGSKTLKDAVNEALKYWMANTEESYYVIGSVLGPHPYPLMNRTFQSIIGKEIKKQVKEKENSLPDFIVACVGGGSNAIGAFYDFIKNKRVKLVGVEAGGVGKKLGENAARKENGKLGIFQGYKSLFLQTNEGHIARTHSVAAGLDYPGMGPELAELSKKCRVELDSATDKEAIKAFQITAKFEGVIPALESSHALAYAYKILPKLSKDKIVVVNISGRGDKDLFNVTRAVNDQEFKKFLIEEIKRYEK</sequence>
<comment type="subunit">
    <text evidence="4 11">Tetramer of two alpha and two beta chains.</text>
</comment>
<dbReference type="HAMAP" id="MF_00133">
    <property type="entry name" value="Trp_synth_beta"/>
    <property type="match status" value="1"/>
</dbReference>
<reference evidence="13 14" key="1">
    <citation type="journal article" date="2016" name="Nat. Commun.">
        <title>Thousands of microbial genomes shed light on interconnected biogeochemical processes in an aquifer system.</title>
        <authorList>
            <person name="Anantharaman K."/>
            <person name="Brown C.T."/>
            <person name="Hug L.A."/>
            <person name="Sharon I."/>
            <person name="Castelle C.J."/>
            <person name="Probst A.J."/>
            <person name="Thomas B.C."/>
            <person name="Singh A."/>
            <person name="Wilkins M.J."/>
            <person name="Karaoz U."/>
            <person name="Brodie E.L."/>
            <person name="Williams K.H."/>
            <person name="Hubbard S.S."/>
            <person name="Banfield J.F."/>
        </authorList>
    </citation>
    <scope>NUCLEOTIDE SEQUENCE [LARGE SCALE GENOMIC DNA]</scope>
</reference>
<accession>A0A1F6WCY1</accession>
<dbReference type="GO" id="GO:0004834">
    <property type="term" value="F:tryptophan synthase activity"/>
    <property type="evidence" value="ECO:0007669"/>
    <property type="project" value="UniProtKB-UniRule"/>
</dbReference>
<dbReference type="InterPro" id="IPR006654">
    <property type="entry name" value="Trp_synth_beta"/>
</dbReference>
<feature type="domain" description="Tryptophan synthase beta chain-like PALP" evidence="12">
    <location>
        <begin position="55"/>
        <end position="379"/>
    </location>
</feature>
<evidence type="ECO:0000256" key="5">
    <source>
        <dbReference type="ARBA" id="ARBA00022605"/>
    </source>
</evidence>
<evidence type="ECO:0000256" key="10">
    <source>
        <dbReference type="ARBA" id="ARBA00049047"/>
    </source>
</evidence>
<dbReference type="FunFam" id="3.40.50.1100:FF:000001">
    <property type="entry name" value="Tryptophan synthase beta chain"/>
    <property type="match status" value="1"/>
</dbReference>
<evidence type="ECO:0000256" key="8">
    <source>
        <dbReference type="ARBA" id="ARBA00023141"/>
    </source>
</evidence>
<protein>
    <recommendedName>
        <fullName evidence="11">Tryptophan synthase beta chain</fullName>
        <ecNumber evidence="11">4.2.1.20</ecNumber>
    </recommendedName>
</protein>
<dbReference type="SUPFAM" id="SSF53686">
    <property type="entry name" value="Tryptophan synthase beta subunit-like PLP-dependent enzymes"/>
    <property type="match status" value="1"/>
</dbReference>
<evidence type="ECO:0000256" key="6">
    <source>
        <dbReference type="ARBA" id="ARBA00022822"/>
    </source>
</evidence>
<dbReference type="PANTHER" id="PTHR48077:SF3">
    <property type="entry name" value="TRYPTOPHAN SYNTHASE"/>
    <property type="match status" value="1"/>
</dbReference>
<feature type="modified residue" description="N6-(pyridoxal phosphate)lysine" evidence="11">
    <location>
        <position position="89"/>
    </location>
</feature>
<comment type="pathway">
    <text evidence="2 11">Amino-acid biosynthesis; L-tryptophan biosynthesis; L-tryptophan from chorismate: step 5/5.</text>
</comment>
<keyword evidence="7 11" id="KW-0663">Pyridoxal phosphate</keyword>
<keyword evidence="8 11" id="KW-0057">Aromatic amino acid biosynthesis</keyword>
<dbReference type="AlphaFoldDB" id="A0A1F6WCY1"/>
<dbReference type="Proteomes" id="UP000177052">
    <property type="component" value="Unassembled WGS sequence"/>
</dbReference>
<evidence type="ECO:0000256" key="9">
    <source>
        <dbReference type="ARBA" id="ARBA00023239"/>
    </source>
</evidence>
<evidence type="ECO:0000259" key="12">
    <source>
        <dbReference type="Pfam" id="PF00291"/>
    </source>
</evidence>
<evidence type="ECO:0000256" key="11">
    <source>
        <dbReference type="HAMAP-Rule" id="MF_00133"/>
    </source>
</evidence>
<evidence type="ECO:0000256" key="2">
    <source>
        <dbReference type="ARBA" id="ARBA00004733"/>
    </source>
</evidence>
<dbReference type="Gene3D" id="3.40.50.1100">
    <property type="match status" value="2"/>
</dbReference>
<comment type="cofactor">
    <cofactor evidence="1 11">
        <name>pyridoxal 5'-phosphate</name>
        <dbReference type="ChEBI" id="CHEBI:597326"/>
    </cofactor>
</comment>
<keyword evidence="5 11" id="KW-0028">Amino-acid biosynthesis</keyword>
<dbReference type="FunFam" id="3.40.50.1100:FF:000004">
    <property type="entry name" value="Tryptophan synthase beta chain"/>
    <property type="match status" value="1"/>
</dbReference>
<dbReference type="PANTHER" id="PTHR48077">
    <property type="entry name" value="TRYPTOPHAN SYNTHASE-RELATED"/>
    <property type="match status" value="1"/>
</dbReference>
<comment type="catalytic activity">
    <reaction evidence="10 11">
        <text>(1S,2R)-1-C-(indol-3-yl)glycerol 3-phosphate + L-serine = D-glyceraldehyde 3-phosphate + L-tryptophan + H2O</text>
        <dbReference type="Rhea" id="RHEA:10532"/>
        <dbReference type="ChEBI" id="CHEBI:15377"/>
        <dbReference type="ChEBI" id="CHEBI:33384"/>
        <dbReference type="ChEBI" id="CHEBI:57912"/>
        <dbReference type="ChEBI" id="CHEBI:58866"/>
        <dbReference type="ChEBI" id="CHEBI:59776"/>
        <dbReference type="EC" id="4.2.1.20"/>
    </reaction>
</comment>